<evidence type="ECO:0000259" key="2">
    <source>
        <dbReference type="PROSITE" id="PS50192"/>
    </source>
</evidence>
<dbReference type="SUPFAM" id="SSF58038">
    <property type="entry name" value="SNARE fusion complex"/>
    <property type="match status" value="1"/>
</dbReference>
<dbReference type="PROSITE" id="PS50192">
    <property type="entry name" value="T_SNARE"/>
    <property type="match status" value="1"/>
</dbReference>
<accession>A0A3G4ZRU0</accession>
<name>A0A3G4ZRU0_9VIRU</name>
<evidence type="ECO:0000313" key="3">
    <source>
        <dbReference type="EMBL" id="AYV77044.1"/>
    </source>
</evidence>
<dbReference type="Gene3D" id="1.20.5.110">
    <property type="match status" value="1"/>
</dbReference>
<evidence type="ECO:0000256" key="1">
    <source>
        <dbReference type="SAM" id="Phobius"/>
    </source>
</evidence>
<feature type="domain" description="T-SNARE coiled-coil homology" evidence="2">
    <location>
        <begin position="24"/>
        <end position="86"/>
    </location>
</feature>
<dbReference type="EMBL" id="MK072006">
    <property type="protein sequence ID" value="AYV77044.1"/>
    <property type="molecule type" value="Genomic_DNA"/>
</dbReference>
<keyword evidence="1" id="KW-0472">Membrane</keyword>
<feature type="transmembrane region" description="Helical" evidence="1">
    <location>
        <begin position="99"/>
        <end position="124"/>
    </location>
</feature>
<keyword evidence="1" id="KW-0812">Transmembrane</keyword>
<reference evidence="3" key="1">
    <citation type="submission" date="2018-10" db="EMBL/GenBank/DDBJ databases">
        <title>Hidden diversity of soil giant viruses.</title>
        <authorList>
            <person name="Schulz F."/>
            <person name="Alteio L."/>
            <person name="Goudeau D."/>
            <person name="Ryan E.M."/>
            <person name="Malmstrom R.R."/>
            <person name="Blanchard J."/>
            <person name="Woyke T."/>
        </authorList>
    </citation>
    <scope>NUCLEOTIDE SEQUENCE</scope>
    <source>
        <strain evidence="3">BAV1</strain>
    </source>
</reference>
<keyword evidence="1" id="KW-1133">Transmembrane helix</keyword>
<dbReference type="InterPro" id="IPR000727">
    <property type="entry name" value="T_SNARE_dom"/>
</dbReference>
<sequence>MQTDIQLFDQLVEVVEVEDDEINQIIMKERNDDIKDLEKDLIDLHDSLQMLSLMVHDQGSNLNISANNVEKTVTVTNETVTILEQIPDKKEVIIKNVKIASGIIIGGTVLGGIGSIFGIIPALIGASIGGSTGGIVGYLTNIFK</sequence>
<organism evidence="3">
    <name type="scientific">Barrevirus sp</name>
    <dbReference type="NCBI Taxonomy" id="2487763"/>
    <lineage>
        <taxon>Viruses</taxon>
        <taxon>Varidnaviria</taxon>
        <taxon>Bamfordvirae</taxon>
        <taxon>Nucleocytoviricota</taxon>
        <taxon>Megaviricetes</taxon>
        <taxon>Imitervirales</taxon>
        <taxon>Mimiviridae</taxon>
        <taxon>Klosneuvirinae</taxon>
    </lineage>
</organism>
<protein>
    <recommendedName>
        <fullName evidence="2">t-SNARE coiled-coil homology domain-containing protein</fullName>
    </recommendedName>
</protein>
<proteinExistence type="predicted"/>
<gene>
    <name evidence="3" type="ORF">Barrevirus9_13</name>
</gene>